<dbReference type="CDD" id="cd14744">
    <property type="entry name" value="PAAR_CT_2"/>
    <property type="match status" value="1"/>
</dbReference>
<sequence length="349" mass="38328">MRIGHWIYAGDRTTCGGVVLEGNTVSHHSGIGFKRQATYGCNVTCGIHGGVYTITGNNTNYPIGGSFLANTLNSFSTCPCHARFIPSEMMNAPIGECTQSDNRLANGVFVWTEKVDAGHSYVSIHKNNRGHVFTYGRFGLTGVGGFAGDGILVYLQDEYARSYFRHELYKMGARVFAINDADIDKTIQYYTSSWNKGSTPIFPEKTGEATRQFGVKIDTYDITSSNCATHTVESIIAGGSKVFDRKISILDAVLDPKEIIFYEPQEKFIIPSSLEDFLVGKKHDLSSMVVMEVTEIFKQQYPNIDNVASSGSGVKRMVMEQLMSISGASREISGIPFERSGGSIGEIYE</sequence>
<keyword evidence="1" id="KW-0614">Plasmid</keyword>
<dbReference type="RefSeq" id="WP_181375498.1">
    <property type="nucleotide sequence ID" value="NZ_KT351733.1"/>
</dbReference>
<dbReference type="EMBL" id="KT351733">
    <property type="protein sequence ID" value="ALG88516.1"/>
    <property type="molecule type" value="Genomic_DNA"/>
</dbReference>
<protein>
    <submittedName>
        <fullName evidence="1">Pyocin large subunit</fullName>
    </submittedName>
</protein>
<reference evidence="1" key="1">
    <citation type="journal article" date="2015" name="Environ. Microbiol.">
        <title>Plasmids from the gut microbiome of cabbage root fly larvae encode SaxA that catalyses the conversion of the plant toxin 2-phenylethyl isothiocyanate.</title>
        <authorList>
            <person name="Welte C.U."/>
            <person name="de Graaf R.M."/>
            <person name="van den Bosch T.J."/>
            <person name="Op den Camp H.J."/>
            <person name="van Dam N.M."/>
            <person name="Jetten M.S."/>
        </authorList>
    </citation>
    <scope>NUCLEOTIDE SEQUENCE</scope>
    <source>
        <plasmid evidence="1">Drgb2</plasmid>
    </source>
</reference>
<name>A0A0N9NLP0_PECCA</name>
<organism evidence="1">
    <name type="scientific">Pectobacterium carotovorum</name>
    <name type="common">Erwinia carotovora</name>
    <dbReference type="NCBI Taxonomy" id="554"/>
    <lineage>
        <taxon>Bacteria</taxon>
        <taxon>Pseudomonadati</taxon>
        <taxon>Pseudomonadota</taxon>
        <taxon>Gammaproteobacteria</taxon>
        <taxon>Enterobacterales</taxon>
        <taxon>Pectobacteriaceae</taxon>
        <taxon>Pectobacterium</taxon>
    </lineage>
</organism>
<dbReference type="AlphaFoldDB" id="A0A0N9NLP0"/>
<accession>A0A0N9NLP0</accession>
<proteinExistence type="predicted"/>
<geneLocation type="plasmid" evidence="1">
    <name>Drgb2</name>
</geneLocation>
<evidence type="ECO:0000313" key="1">
    <source>
        <dbReference type="EMBL" id="ALG88516.1"/>
    </source>
</evidence>
<reference evidence="1" key="2">
    <citation type="submission" date="2015-07" db="EMBL/GenBank/DDBJ databases">
        <authorList>
            <person name="Welte C."/>
            <person name="de Graaf R."/>
            <person name="van den Bosch T.J.M."/>
            <person name="Op den Camp H."/>
            <person name="van Dam N."/>
            <person name="Jetten M."/>
        </authorList>
    </citation>
    <scope>NUCLEOTIDE SEQUENCE</scope>
    <source>
        <plasmid evidence="1">Drgb2</plasmid>
    </source>
</reference>